<dbReference type="Proteomes" id="UP001231518">
    <property type="component" value="Chromosome 30"/>
</dbReference>
<dbReference type="GO" id="GO:0006351">
    <property type="term" value="P:DNA-templated transcription"/>
    <property type="evidence" value="ECO:0007669"/>
    <property type="project" value="InterPro"/>
</dbReference>
<evidence type="ECO:0000259" key="7">
    <source>
        <dbReference type="PROSITE" id="PS50280"/>
    </source>
</evidence>
<name>A0AAD7Y865_MYTSE</name>
<keyword evidence="3" id="KW-0240">DNA-directed RNA polymerase</keyword>
<dbReference type="GO" id="GO:0008276">
    <property type="term" value="F:protein methyltransferase activity"/>
    <property type="evidence" value="ECO:0007669"/>
    <property type="project" value="UniProtKB-ARBA"/>
</dbReference>
<evidence type="ECO:0000256" key="6">
    <source>
        <dbReference type="SAM" id="MobiDB-lite"/>
    </source>
</evidence>
<dbReference type="Gene3D" id="2.170.270.10">
    <property type="entry name" value="SET domain"/>
    <property type="match status" value="1"/>
</dbReference>
<evidence type="ECO:0000256" key="1">
    <source>
        <dbReference type="ARBA" id="ARBA00004604"/>
    </source>
</evidence>
<feature type="region of interest" description="Disordered" evidence="6">
    <location>
        <begin position="189"/>
        <end position="219"/>
    </location>
</feature>
<dbReference type="Pfam" id="PF21549">
    <property type="entry name" value="PRDM2_PR"/>
    <property type="match status" value="1"/>
</dbReference>
<reference evidence="8" key="1">
    <citation type="submission" date="2023-03" db="EMBL/GenBank/DDBJ databases">
        <title>Chromosome-level genomes of two armyworms, Mythimna separata and Mythimna loreyi, provide insights into the biosynthesis and reception of sex pheromones.</title>
        <authorList>
            <person name="Zhao H."/>
        </authorList>
    </citation>
    <scope>NUCLEOTIDE SEQUENCE</scope>
    <source>
        <strain evidence="8">BeijingLab</strain>
        <tissue evidence="8">Pupa</tissue>
    </source>
</reference>
<accession>A0AAD7Y865</accession>
<proteinExistence type="inferred from homology"/>
<dbReference type="SMART" id="SM00317">
    <property type="entry name" value="SET"/>
    <property type="match status" value="1"/>
</dbReference>
<evidence type="ECO:0000256" key="2">
    <source>
        <dbReference type="ARBA" id="ARBA00009430"/>
    </source>
</evidence>
<keyword evidence="5" id="KW-0539">Nucleus</keyword>
<dbReference type="SUPFAM" id="SSF82199">
    <property type="entry name" value="SET domain"/>
    <property type="match status" value="1"/>
</dbReference>
<sequence>MSFNLRKRSRLSYYEPKEPSFDEYLCAGLGVFSTLTLPRGVRFGPYCGQQMQTVDSMYCWQIFGANSKRLHVVDAADEGRSNWMRYVNCARHSKEQNLLAFQYKGQLYYRTIKIIPRYTELLVFYGSEFANALHINLKQYNSAKYYKESIISASTKSLHENKVDGVQEDFLPADQFHFIDEDDNYENSTKVSQKTTKVNDKLGMKENDTKKNGEESTLKDYNYEQSTKIDEKRTKIVEKRTKIDDKLEIKENDRKENTSKHRHFYIDDVYPKETVYPMIVGFQNGYVTKELDDECLLLEDENTGKKIVATELCDLLYRGEEEEEDLGQTLILARNVRTGKVRLIEAKNIELKPQLKSHLDTTGIDETSYLELSRKFGSKKHKQIMEHREKLKINVQTVTEQMQNVTDSITEDQLDLSAYNKADSDEFYIPTINREATNVDKVYDIDSILTSDQVEKIYSEIEGTKYMSELNPFLKSLATKELSKLHTVLLVYAQTLLQLYSTLMKDINKKTFTACPYSGTLNQIVLNNFLSNINGKRGRSPQYKDKSLCHALVFILLINNYKFNFNDLCQELKLTQRTVTSKVALTGATLVTVGDKKIAQLKLPLNRPALRRKSSKF</sequence>
<evidence type="ECO:0000313" key="8">
    <source>
        <dbReference type="EMBL" id="KAJ8706469.1"/>
    </source>
</evidence>
<feature type="domain" description="SET" evidence="7">
    <location>
        <begin position="15"/>
        <end position="126"/>
    </location>
</feature>
<evidence type="ECO:0000256" key="4">
    <source>
        <dbReference type="ARBA" id="ARBA00023163"/>
    </source>
</evidence>
<dbReference type="AlphaFoldDB" id="A0AAD7Y865"/>
<dbReference type="GO" id="GO:0008757">
    <property type="term" value="F:S-adenosylmethionine-dependent methyltransferase activity"/>
    <property type="evidence" value="ECO:0007669"/>
    <property type="project" value="UniProtKB-ARBA"/>
</dbReference>
<dbReference type="GO" id="GO:0005730">
    <property type="term" value="C:nucleolus"/>
    <property type="evidence" value="ECO:0007669"/>
    <property type="project" value="UniProtKB-SubCell"/>
</dbReference>
<comment type="similarity">
    <text evidence="2">Belongs to the eukaryotic RPA49/POLR1E RNA polymerase subunit family.</text>
</comment>
<dbReference type="InterPro" id="IPR046341">
    <property type="entry name" value="SET_dom_sf"/>
</dbReference>
<dbReference type="PANTHER" id="PTHR14440">
    <property type="entry name" value="DNA-DIRECTED RNA POLYMERASE I SUBUNIT RPA49"/>
    <property type="match status" value="1"/>
</dbReference>
<dbReference type="GO" id="GO:0003677">
    <property type="term" value="F:DNA binding"/>
    <property type="evidence" value="ECO:0007669"/>
    <property type="project" value="InterPro"/>
</dbReference>
<organism evidence="8 9">
    <name type="scientific">Mythimna separata</name>
    <name type="common">Oriental armyworm</name>
    <name type="synonym">Pseudaletia separata</name>
    <dbReference type="NCBI Taxonomy" id="271217"/>
    <lineage>
        <taxon>Eukaryota</taxon>
        <taxon>Metazoa</taxon>
        <taxon>Ecdysozoa</taxon>
        <taxon>Arthropoda</taxon>
        <taxon>Hexapoda</taxon>
        <taxon>Insecta</taxon>
        <taxon>Pterygota</taxon>
        <taxon>Neoptera</taxon>
        <taxon>Endopterygota</taxon>
        <taxon>Lepidoptera</taxon>
        <taxon>Glossata</taxon>
        <taxon>Ditrysia</taxon>
        <taxon>Noctuoidea</taxon>
        <taxon>Noctuidae</taxon>
        <taxon>Noctuinae</taxon>
        <taxon>Hadenini</taxon>
        <taxon>Mythimna</taxon>
    </lineage>
</organism>
<dbReference type="GO" id="GO:0000428">
    <property type="term" value="C:DNA-directed RNA polymerase complex"/>
    <property type="evidence" value="ECO:0007669"/>
    <property type="project" value="UniProtKB-KW"/>
</dbReference>
<protein>
    <recommendedName>
        <fullName evidence="7">SET domain-containing protein</fullName>
    </recommendedName>
</protein>
<dbReference type="Pfam" id="PF06870">
    <property type="entry name" value="RNA_pol_I_A49"/>
    <property type="match status" value="1"/>
</dbReference>
<dbReference type="EMBL" id="JARGEI010000028">
    <property type="protein sequence ID" value="KAJ8706469.1"/>
    <property type="molecule type" value="Genomic_DNA"/>
</dbReference>
<feature type="compositionally biased region" description="Basic and acidic residues" evidence="6">
    <location>
        <begin position="197"/>
        <end position="219"/>
    </location>
</feature>
<comment type="caution">
    <text evidence="8">The sequence shown here is derived from an EMBL/GenBank/DDBJ whole genome shotgun (WGS) entry which is preliminary data.</text>
</comment>
<dbReference type="InterPro" id="IPR001214">
    <property type="entry name" value="SET_dom"/>
</dbReference>
<keyword evidence="9" id="KW-1185">Reference proteome</keyword>
<evidence type="ECO:0000256" key="3">
    <source>
        <dbReference type="ARBA" id="ARBA00022478"/>
    </source>
</evidence>
<gene>
    <name evidence="8" type="ORF">PYW07_012547</name>
</gene>
<comment type="subcellular location">
    <subcellularLocation>
        <location evidence="1">Nucleus</location>
        <location evidence="1">Nucleolus</location>
    </subcellularLocation>
</comment>
<evidence type="ECO:0000313" key="9">
    <source>
        <dbReference type="Proteomes" id="UP001231518"/>
    </source>
</evidence>
<evidence type="ECO:0000256" key="5">
    <source>
        <dbReference type="ARBA" id="ARBA00023242"/>
    </source>
</evidence>
<dbReference type="GO" id="GO:0008170">
    <property type="term" value="F:N-methyltransferase activity"/>
    <property type="evidence" value="ECO:0007669"/>
    <property type="project" value="UniProtKB-ARBA"/>
</dbReference>
<dbReference type="InterPro" id="IPR009668">
    <property type="entry name" value="RNA_pol-assoc_fac_A49-like"/>
</dbReference>
<keyword evidence="4" id="KW-0804">Transcription</keyword>
<dbReference type="PROSITE" id="PS50280">
    <property type="entry name" value="SET"/>
    <property type="match status" value="1"/>
</dbReference>